<evidence type="ECO:0000313" key="1">
    <source>
        <dbReference type="EMBL" id="KAE8304567.1"/>
    </source>
</evidence>
<gene>
    <name evidence="1" type="ORF">GL50803_0017569</name>
</gene>
<evidence type="ECO:0000313" key="2">
    <source>
        <dbReference type="Proteomes" id="UP000001548"/>
    </source>
</evidence>
<dbReference type="EMBL" id="AACB03000002">
    <property type="protein sequence ID" value="KAE8304567.1"/>
    <property type="molecule type" value="Genomic_DNA"/>
</dbReference>
<name>D3KI21_GIAIC</name>
<sequence>MQVLFSNDPECLVTPFVRAILCASEIIDDDLQSWPLLEATSTPAQRAWVHALSEAPTGEVDLGLIVKLLKSAGLPDIGVTTNFNQYLELILLSMPKLLVDRFFKCTLSCTACGYEHLSFFLSLPGDALDVSFADAAKCLACKQCHQASFSIKESPILMIFYNAAREKLRDVPVSYLDLGVDYELLSVVHSRTHGKKPKHILQQWVLDRNSNSANSLVYQFGRISSGVKAVPHKVVQSALMSAGEPTSSQHGILTFIIYLSMNSVPIPERAKYLSATSSLGSHQRCKYDTIEASALPSAGTIGLIYNETISEPVRPQSAMQSSTSAFQLTKSTKSYFDSQPKDEYSSQLLPSRTMQTNTLLPTMNVYDFSQQKLNSTFETVLLRIDELERKVNSSTAHRSLQYTTNISAARNRIVEIAGLRIELWLLITLSVMGFLILLTFILACIGITTPKATQTAPQA</sequence>
<dbReference type="VEuPathDB" id="GiardiaDB:GL50803_17569"/>
<reference evidence="1 2" key="1">
    <citation type="journal article" date="2007" name="Science">
        <title>Genomic minimalism in the early diverging intestinal parasite Giardia lamblia.</title>
        <authorList>
            <person name="Morrison H.G."/>
            <person name="McArthur A.G."/>
            <person name="Gillin F.D."/>
            <person name="Aley S.B."/>
            <person name="Adam R.D."/>
            <person name="Olsen G.J."/>
            <person name="Best A.A."/>
            <person name="Cande W.Z."/>
            <person name="Chen F."/>
            <person name="Cipriano M.J."/>
            <person name="Davids B.J."/>
            <person name="Dawson S.C."/>
            <person name="Elmendorf H.G."/>
            <person name="Hehl A.B."/>
            <person name="Holder M.E."/>
            <person name="Huse S.M."/>
            <person name="Kim U.U."/>
            <person name="Lasek-Nesselquist E."/>
            <person name="Manning G."/>
            <person name="Nigam A."/>
            <person name="Nixon J.E."/>
            <person name="Palm D."/>
            <person name="Passamaneck N.E."/>
            <person name="Prabhu A."/>
            <person name="Reich C.I."/>
            <person name="Reiner D.S."/>
            <person name="Samuelson J."/>
            <person name="Svard S.G."/>
            <person name="Sogin M.L."/>
        </authorList>
    </citation>
    <scope>NUCLEOTIDE SEQUENCE [LARGE SCALE GENOMIC DNA]</scope>
    <source>
        <strain evidence="1 2">WB C6</strain>
    </source>
</reference>
<dbReference type="HOGENOM" id="CLU_596485_0_0_1"/>
<accession>D3KI21</accession>
<dbReference type="OMA" id="CLACKQC"/>
<comment type="caution">
    <text evidence="1">The sequence shown here is derived from an EMBL/GenBank/DDBJ whole genome shotgun (WGS) entry which is preliminary data.</text>
</comment>
<protein>
    <submittedName>
        <fullName evidence="1">Uncharacterized protein</fullName>
    </submittedName>
</protein>
<keyword evidence="2" id="KW-1185">Reference proteome</keyword>
<organism evidence="1 2">
    <name type="scientific">Giardia intestinalis (strain ATCC 50803 / WB clone C6)</name>
    <name type="common">Giardia lamblia</name>
    <dbReference type="NCBI Taxonomy" id="184922"/>
    <lineage>
        <taxon>Eukaryota</taxon>
        <taxon>Metamonada</taxon>
        <taxon>Diplomonadida</taxon>
        <taxon>Hexamitidae</taxon>
        <taxon>Giardiinae</taxon>
        <taxon>Giardia</taxon>
    </lineage>
</organism>
<dbReference type="Proteomes" id="UP000001548">
    <property type="component" value="Unassembled WGS sequence"/>
</dbReference>
<dbReference type="AlphaFoldDB" id="D3KI21"/>
<proteinExistence type="predicted"/>